<reference evidence="1 2" key="1">
    <citation type="submission" date="2023-05" db="EMBL/GenBank/DDBJ databases">
        <authorList>
            <person name="Zhang X."/>
        </authorList>
    </citation>
    <scope>NUCLEOTIDE SEQUENCE [LARGE SCALE GENOMIC DNA]</scope>
    <source>
        <strain evidence="1 2">DM2B3-1</strain>
    </source>
</reference>
<proteinExistence type="predicted"/>
<evidence type="ECO:0000313" key="2">
    <source>
        <dbReference type="Proteomes" id="UP001228581"/>
    </source>
</evidence>
<organism evidence="1 2">
    <name type="scientific">Xanthocytophaga flava</name>
    <dbReference type="NCBI Taxonomy" id="3048013"/>
    <lineage>
        <taxon>Bacteria</taxon>
        <taxon>Pseudomonadati</taxon>
        <taxon>Bacteroidota</taxon>
        <taxon>Cytophagia</taxon>
        <taxon>Cytophagales</taxon>
        <taxon>Rhodocytophagaceae</taxon>
        <taxon>Xanthocytophaga</taxon>
    </lineage>
</organism>
<comment type="caution">
    <text evidence="1">The sequence shown here is derived from an EMBL/GenBank/DDBJ whole genome shotgun (WGS) entry which is preliminary data.</text>
</comment>
<sequence>MEADKESVFTIQTHYDWPNPDAKQLVTFLQFVFLPSFNKNLDFEGSIEIMNSTTLKKKYKFESFDKWATALENGISYTSGRFTNLETYHNIDIIVNFIDYRLSFWATISEDEYVIMEEIIRSLEKHLQLINNDTQKGISFIEYNYFIPKPIEPKEFLNSFSLVVSQFNLQKINGEIKFASPSGSGLRYSNYKSWSYAVEIEWSGITQIYFHVENRPNNLRLQWNYTTDNLNIRVEASSVQEANSILAGLEKKLNITPVNQGGTSRLTLEGGERIYFAKNNVDKDWFRKAIHIIMKYFRPDFYCELRLRISSNSQQVFVWQNISEWQENVLNKWTEMLEASSYLSGPSLTLNFRYDHRRERVILEVKARSKETAEQTFDNISQDLELQQIASDIYAHPQSSGYFAISSWHNKDFADSLESIVKQFIKSKYFVQEATIIETAQQEGESIHNFKENYGNFLVRLKSDKPYDEVHFKVQGPRGAALGIHVREKRKRLEIKSSLNTNEFINLVQIFKDNLGLKKIAETREAAQSQKTSLKDSIWVIICLPIFLSLLTNALLTEQIKNAPYSKNTLEIIAPLDNQAKPVTIPSKTVHFIWVRIYERWLDKDIFYNNTADIKIVNDAGKIMAEKKTAKPNISFVLPPGSYQAVITIEEYGLKEAVSFEIPIEAR</sequence>
<protein>
    <submittedName>
        <fullName evidence="1">Uncharacterized protein</fullName>
    </submittedName>
</protein>
<evidence type="ECO:0000313" key="1">
    <source>
        <dbReference type="EMBL" id="MDJ1498907.1"/>
    </source>
</evidence>
<keyword evidence="2" id="KW-1185">Reference proteome</keyword>
<name>A0ABT7D161_9BACT</name>
<dbReference type="EMBL" id="JASJOT010000066">
    <property type="protein sequence ID" value="MDJ1498907.1"/>
    <property type="molecule type" value="Genomic_DNA"/>
</dbReference>
<dbReference type="RefSeq" id="WP_314005883.1">
    <property type="nucleotide sequence ID" value="NZ_JASJOT010000066.1"/>
</dbReference>
<accession>A0ABT7D161</accession>
<dbReference type="Proteomes" id="UP001228581">
    <property type="component" value="Unassembled WGS sequence"/>
</dbReference>
<gene>
    <name evidence="1" type="ORF">QNI19_38625</name>
</gene>